<dbReference type="InterPro" id="IPR029063">
    <property type="entry name" value="SAM-dependent_MTases_sf"/>
</dbReference>
<gene>
    <name evidence="3" type="ORF">AK812_SmicGene13263</name>
</gene>
<dbReference type="Gene3D" id="3.40.50.150">
    <property type="entry name" value="Vaccinia Virus protein VP39"/>
    <property type="match status" value="1"/>
</dbReference>
<dbReference type="PANTHER" id="PTHR22808">
    <property type="entry name" value="NCL1 YEAST -RELATED NOL1/NOP2/FMU SUN DOMAIN-CONTAINING"/>
    <property type="match status" value="1"/>
</dbReference>
<evidence type="ECO:0000313" key="4">
    <source>
        <dbReference type="Proteomes" id="UP000186817"/>
    </source>
</evidence>
<feature type="region of interest" description="Disordered" evidence="2">
    <location>
        <begin position="116"/>
        <end position="155"/>
    </location>
</feature>
<feature type="region of interest" description="Disordered" evidence="2">
    <location>
        <begin position="631"/>
        <end position="714"/>
    </location>
</feature>
<protein>
    <submittedName>
        <fullName evidence="3">Uncharacterized protein</fullName>
    </submittedName>
</protein>
<evidence type="ECO:0000256" key="1">
    <source>
        <dbReference type="SAM" id="Coils"/>
    </source>
</evidence>
<dbReference type="InterPro" id="IPR023267">
    <property type="entry name" value="RCMT"/>
</dbReference>
<dbReference type="GO" id="GO:0001510">
    <property type="term" value="P:RNA methylation"/>
    <property type="evidence" value="ECO:0007669"/>
    <property type="project" value="InterPro"/>
</dbReference>
<sequence length="714" mass="79373">MEVSHQLAVEQVELPSPGEEIKSSGGLATWVVPNPEMEGEFYQDFQSVPAEARAGKVKIHASMFPPFGDFAGRWEAVRGNCRRLLPHLMDTGGFFVAAFEKRAELAPSAKARKEARSAQLKAEKAEKAAAEAEAGEAPNEEPAEAAEPTPTEKKAQALRRITKEYIPVETSLSEGEWQGILDFYGLCDLFLSTNLPSAAASYTGSLASTMQEEVPEASPASTQSADLRLAVSSLSSLAQATARGTTSRLRAMTPTAAVKDGALQNQLVNVEERLNAQILRVQQQGDRLRDVALSRMEAKVGAFETLQPKFDRRIAELSGSVKGLSDEMQSQLRRVDQIDSRLWDWRHQLEEEIRGRLSEVEQTLQQTASSQRITKASAEDSAKKMATRLLRIEGVLEEHHANAEDASTGIVQLHSRLEELEESHQLRHAQHDEAFGAQAERLRAKEATSHKLDVLTQECNDFRSRLEVQEEKSRSMRTMQDTKDEQFRALVDRVERENFEGRLKALQSRIQEMEESGVQAKEQLQILQQGLERQEQNQQYQLGRLPSPRMLAAAEPAEAGQSRVWQGRLDKLEEQLNSVQEQLEALRGEQSLAPHISALVTQLKDITPKVISHDSDLQKLREKVQSLESFTGAAEVRSFDPAKDSPEVEEPQGPKQQSRQTLPEAQEEATATAPPSAETDEIDLANADDEKALTPQQARAAWQLRQNSPRSAQV</sequence>
<feature type="compositionally biased region" description="Low complexity" evidence="2">
    <location>
        <begin position="668"/>
        <end position="677"/>
    </location>
</feature>
<feature type="coiled-coil region" evidence="1">
    <location>
        <begin position="496"/>
        <end position="537"/>
    </location>
</feature>
<evidence type="ECO:0000313" key="3">
    <source>
        <dbReference type="EMBL" id="OLQ03745.1"/>
    </source>
</evidence>
<organism evidence="3 4">
    <name type="scientific">Symbiodinium microadriaticum</name>
    <name type="common">Dinoflagellate</name>
    <name type="synonym">Zooxanthella microadriatica</name>
    <dbReference type="NCBI Taxonomy" id="2951"/>
    <lineage>
        <taxon>Eukaryota</taxon>
        <taxon>Sar</taxon>
        <taxon>Alveolata</taxon>
        <taxon>Dinophyceae</taxon>
        <taxon>Suessiales</taxon>
        <taxon>Symbiodiniaceae</taxon>
        <taxon>Symbiodinium</taxon>
    </lineage>
</organism>
<dbReference type="EMBL" id="LSRX01000228">
    <property type="protein sequence ID" value="OLQ03745.1"/>
    <property type="molecule type" value="Genomic_DNA"/>
</dbReference>
<feature type="compositionally biased region" description="Acidic residues" evidence="2">
    <location>
        <begin position="678"/>
        <end position="687"/>
    </location>
</feature>
<dbReference type="PANTHER" id="PTHR22808:SF1">
    <property type="entry name" value="RNA CYTOSINE-C(5)-METHYLTRANSFERASE NSUN2-RELATED"/>
    <property type="match status" value="1"/>
</dbReference>
<name>A0A1Q9E8K0_SYMMI</name>
<keyword evidence="1" id="KW-0175">Coiled coil</keyword>
<feature type="compositionally biased region" description="Polar residues" evidence="2">
    <location>
        <begin position="704"/>
        <end position="714"/>
    </location>
</feature>
<dbReference type="Proteomes" id="UP000186817">
    <property type="component" value="Unassembled WGS sequence"/>
</dbReference>
<proteinExistence type="predicted"/>
<evidence type="ECO:0000256" key="2">
    <source>
        <dbReference type="SAM" id="MobiDB-lite"/>
    </source>
</evidence>
<accession>A0A1Q9E8K0</accession>
<keyword evidence="4" id="KW-1185">Reference proteome</keyword>
<dbReference type="AlphaFoldDB" id="A0A1Q9E8K0"/>
<reference evidence="3 4" key="1">
    <citation type="submission" date="2016-02" db="EMBL/GenBank/DDBJ databases">
        <title>Genome analysis of coral dinoflagellate symbionts highlights evolutionary adaptations to a symbiotic lifestyle.</title>
        <authorList>
            <person name="Aranda M."/>
            <person name="Li Y."/>
            <person name="Liew Y.J."/>
            <person name="Baumgarten S."/>
            <person name="Simakov O."/>
            <person name="Wilson M."/>
            <person name="Piel J."/>
            <person name="Ashoor H."/>
            <person name="Bougouffa S."/>
            <person name="Bajic V.B."/>
            <person name="Ryu T."/>
            <person name="Ravasi T."/>
            <person name="Bayer T."/>
            <person name="Micklem G."/>
            <person name="Kim H."/>
            <person name="Bhak J."/>
            <person name="Lajeunesse T.C."/>
            <person name="Voolstra C.R."/>
        </authorList>
    </citation>
    <scope>NUCLEOTIDE SEQUENCE [LARGE SCALE GENOMIC DNA]</scope>
    <source>
        <strain evidence="3 4">CCMP2467</strain>
    </source>
</reference>
<comment type="caution">
    <text evidence="3">The sequence shown here is derived from an EMBL/GenBank/DDBJ whole genome shotgun (WGS) entry which is preliminary data.</text>
</comment>
<dbReference type="GO" id="GO:0008173">
    <property type="term" value="F:RNA methyltransferase activity"/>
    <property type="evidence" value="ECO:0007669"/>
    <property type="project" value="InterPro"/>
</dbReference>
<dbReference type="OrthoDB" id="427098at2759"/>
<feature type="coiled-coil region" evidence="1">
    <location>
        <begin position="562"/>
        <end position="589"/>
    </location>
</feature>
<feature type="compositionally biased region" description="Basic and acidic residues" evidence="2">
    <location>
        <begin position="116"/>
        <end position="130"/>
    </location>
</feature>
<feature type="compositionally biased region" description="Basic and acidic residues" evidence="2">
    <location>
        <begin position="637"/>
        <end position="646"/>
    </location>
</feature>